<protein>
    <recommendedName>
        <fullName evidence="2">DUF934 domain-containing protein</fullName>
    </recommendedName>
</protein>
<evidence type="ECO:0008006" key="2">
    <source>
        <dbReference type="Google" id="ProtNLM"/>
    </source>
</evidence>
<gene>
    <name evidence="1" type="ORF">METZ01_LOCUS62668</name>
</gene>
<organism evidence="1">
    <name type="scientific">marine metagenome</name>
    <dbReference type="NCBI Taxonomy" id="408172"/>
    <lineage>
        <taxon>unclassified sequences</taxon>
        <taxon>metagenomes</taxon>
        <taxon>ecological metagenomes</taxon>
    </lineage>
</organism>
<evidence type="ECO:0000313" key="1">
    <source>
        <dbReference type="EMBL" id="SVA09814.1"/>
    </source>
</evidence>
<dbReference type="AlphaFoldDB" id="A0A381T292"/>
<proteinExistence type="predicted"/>
<dbReference type="Pfam" id="PF06073">
    <property type="entry name" value="DUF934"/>
    <property type="match status" value="1"/>
</dbReference>
<accession>A0A381T292</accession>
<dbReference type="EMBL" id="UINC01003855">
    <property type="protein sequence ID" value="SVA09814.1"/>
    <property type="molecule type" value="Genomic_DNA"/>
</dbReference>
<sequence length="140" mass="15714">MTSVVNSKNESVQLVTVEKWLESIDSLSNKGVGIIVKPTDDVGLLKDSLDKIVIIALDFNNFDDGRGYSHAYLLSKRWKYSGEIIGVNAHIDQLQFMLRAGVTSYKLLDDYENFDEIDYSNGFSICYQAAANNSGMKEKF</sequence>
<reference evidence="1" key="1">
    <citation type="submission" date="2018-05" db="EMBL/GenBank/DDBJ databases">
        <authorList>
            <person name="Lanie J.A."/>
            <person name="Ng W.-L."/>
            <person name="Kazmierczak K.M."/>
            <person name="Andrzejewski T.M."/>
            <person name="Davidsen T.M."/>
            <person name="Wayne K.J."/>
            <person name="Tettelin H."/>
            <person name="Glass J.I."/>
            <person name="Rusch D."/>
            <person name="Podicherti R."/>
            <person name="Tsui H.-C.T."/>
            <person name="Winkler M.E."/>
        </authorList>
    </citation>
    <scope>NUCLEOTIDE SEQUENCE</scope>
</reference>
<dbReference type="InterPro" id="IPR008318">
    <property type="entry name" value="UCP030820"/>
</dbReference>
<name>A0A381T292_9ZZZZ</name>